<keyword evidence="8" id="KW-1185">Reference proteome</keyword>
<dbReference type="GO" id="GO:0016020">
    <property type="term" value="C:membrane"/>
    <property type="evidence" value="ECO:0007669"/>
    <property type="project" value="UniProtKB-SubCell"/>
</dbReference>
<comment type="caution">
    <text evidence="7">The sequence shown here is derived from an EMBL/GenBank/DDBJ whole genome shotgun (WGS) entry which is preliminary data.</text>
</comment>
<evidence type="ECO:0000256" key="2">
    <source>
        <dbReference type="ARBA" id="ARBA00022692"/>
    </source>
</evidence>
<feature type="transmembrane region" description="Helical" evidence="6">
    <location>
        <begin position="371"/>
        <end position="404"/>
    </location>
</feature>
<evidence type="ECO:0000256" key="1">
    <source>
        <dbReference type="ARBA" id="ARBA00004141"/>
    </source>
</evidence>
<dbReference type="GO" id="GO:0005783">
    <property type="term" value="C:endoplasmic reticulum"/>
    <property type="evidence" value="ECO:0007669"/>
    <property type="project" value="TreeGrafter"/>
</dbReference>
<feature type="transmembrane region" description="Helical" evidence="6">
    <location>
        <begin position="291"/>
        <end position="317"/>
    </location>
</feature>
<protein>
    <submittedName>
        <fullName evidence="7">HHAT</fullName>
    </submittedName>
</protein>
<name>A0A7J7JII1_BUGNE</name>
<evidence type="ECO:0000256" key="6">
    <source>
        <dbReference type="SAM" id="Phobius"/>
    </source>
</evidence>
<reference evidence="7" key="1">
    <citation type="submission" date="2020-06" db="EMBL/GenBank/DDBJ databases">
        <title>Draft genome of Bugula neritina, a colonial animal packing powerful symbionts and potential medicines.</title>
        <authorList>
            <person name="Rayko M."/>
        </authorList>
    </citation>
    <scope>NUCLEOTIDE SEQUENCE [LARGE SCALE GENOMIC DNA]</scope>
    <source>
        <strain evidence="7">Kwan_BN1</strain>
    </source>
</reference>
<proteinExistence type="inferred from homology"/>
<comment type="similarity">
    <text evidence="5">Belongs to the membrane-bound acyltransferase family. HHAT subfamily.</text>
</comment>
<dbReference type="EMBL" id="VXIV02002344">
    <property type="protein sequence ID" value="KAF6026129.1"/>
    <property type="molecule type" value="Genomic_DNA"/>
</dbReference>
<dbReference type="Pfam" id="PF03062">
    <property type="entry name" value="MBOAT"/>
    <property type="match status" value="1"/>
</dbReference>
<dbReference type="InterPro" id="IPR051085">
    <property type="entry name" value="MB_O-acyltransferase"/>
</dbReference>
<feature type="transmembrane region" description="Helical" evidence="6">
    <location>
        <begin position="75"/>
        <end position="92"/>
    </location>
</feature>
<evidence type="ECO:0000313" key="8">
    <source>
        <dbReference type="Proteomes" id="UP000593567"/>
    </source>
</evidence>
<comment type="subcellular location">
    <subcellularLocation>
        <location evidence="1">Membrane</location>
        <topology evidence="1">Multi-pass membrane protein</topology>
    </subcellularLocation>
</comment>
<feature type="transmembrane region" description="Helical" evidence="6">
    <location>
        <begin position="175"/>
        <end position="195"/>
    </location>
</feature>
<keyword evidence="4 6" id="KW-0472">Membrane</keyword>
<feature type="transmembrane region" description="Helical" evidence="6">
    <location>
        <begin position="207"/>
        <end position="228"/>
    </location>
</feature>
<evidence type="ECO:0000256" key="5">
    <source>
        <dbReference type="ARBA" id="ARBA00038268"/>
    </source>
</evidence>
<evidence type="ECO:0000256" key="4">
    <source>
        <dbReference type="ARBA" id="ARBA00023136"/>
    </source>
</evidence>
<dbReference type="Proteomes" id="UP000593567">
    <property type="component" value="Unassembled WGS sequence"/>
</dbReference>
<evidence type="ECO:0000313" key="7">
    <source>
        <dbReference type="EMBL" id="KAF6026129.1"/>
    </source>
</evidence>
<keyword evidence="3 6" id="KW-1133">Transmembrane helix</keyword>
<feature type="transmembrane region" description="Helical" evidence="6">
    <location>
        <begin position="249"/>
        <end position="271"/>
    </location>
</feature>
<dbReference type="GO" id="GO:0016409">
    <property type="term" value="F:palmitoyltransferase activity"/>
    <property type="evidence" value="ECO:0007669"/>
    <property type="project" value="TreeGrafter"/>
</dbReference>
<feature type="transmembrane region" description="Helical" evidence="6">
    <location>
        <begin position="12"/>
        <end position="33"/>
    </location>
</feature>
<dbReference type="PANTHER" id="PTHR13285">
    <property type="entry name" value="ACYLTRANSFERASE"/>
    <property type="match status" value="1"/>
</dbReference>
<dbReference type="PANTHER" id="PTHR13285:SF18">
    <property type="entry name" value="PROTEIN-CYSTEINE N-PALMITOYLTRANSFERASE RASP"/>
    <property type="match status" value="1"/>
</dbReference>
<dbReference type="InterPro" id="IPR004299">
    <property type="entry name" value="MBOAT_fam"/>
</dbReference>
<sequence>MKGKEKEMYSVPEILISSILYLSLTSWCCYLVFLSSLEKEDMLSFDLHPSWWFGRKMDDSDYEWRYWADYYTSNILFYLGHMLMGLIFNLYLEKGRIYTNIVYSLASLTYLLGLKQLTFLICNVCVVYLCVLLTRRKAVVWAASLLLLALLNMQGTSSFIVSLCYPDPTGTRYMAFVYAMSICNLRLISLGVDVIDMFNKSNHIESFYRVISYALYFPTFFSGPFISYRSYISCVSVKQEPVDWSKVKWFLSESLLLISWWILMEILLHYFYSTALQQEEYFLISADNMTVFALCFVQAALFNLKYLVLYGVPTLFAQFDGIHMPPRPCCLLTQHKASTIWRTFDVGLYNFIMQYIYIPLGGSKLGLSQQVLTMFLCFIFIGFWHGAAANIFIWVLINFLAIFLENVHRELLHSKYWKHVLSHFGSGVASRLEAILLTPVGILSLWSMFVFLGGKNVGYNLYKKLLRNAHLEMRITLIVLAYCHMVFSKSLENGDLFQIFSHIFKSRHISHTNKNDIGKKSKHKHYS</sequence>
<accession>A0A7J7JII1</accession>
<evidence type="ECO:0000256" key="3">
    <source>
        <dbReference type="ARBA" id="ARBA00022989"/>
    </source>
</evidence>
<dbReference type="OrthoDB" id="420606at2759"/>
<gene>
    <name evidence="7" type="ORF">EB796_015564</name>
</gene>
<organism evidence="7 8">
    <name type="scientific">Bugula neritina</name>
    <name type="common">Brown bryozoan</name>
    <name type="synonym">Sertularia neritina</name>
    <dbReference type="NCBI Taxonomy" id="10212"/>
    <lineage>
        <taxon>Eukaryota</taxon>
        <taxon>Metazoa</taxon>
        <taxon>Spiralia</taxon>
        <taxon>Lophotrochozoa</taxon>
        <taxon>Bryozoa</taxon>
        <taxon>Gymnolaemata</taxon>
        <taxon>Cheilostomatida</taxon>
        <taxon>Flustrina</taxon>
        <taxon>Buguloidea</taxon>
        <taxon>Bugulidae</taxon>
        <taxon>Bugula</taxon>
    </lineage>
</organism>
<feature type="transmembrane region" description="Helical" evidence="6">
    <location>
        <begin position="140"/>
        <end position="163"/>
    </location>
</feature>
<dbReference type="AlphaFoldDB" id="A0A7J7JII1"/>
<keyword evidence="2 6" id="KW-0812">Transmembrane</keyword>
<feature type="transmembrane region" description="Helical" evidence="6">
    <location>
        <begin position="112"/>
        <end position="134"/>
    </location>
</feature>
<feature type="transmembrane region" description="Helical" evidence="6">
    <location>
        <begin position="434"/>
        <end position="454"/>
    </location>
</feature>